<evidence type="ECO:0000313" key="3">
    <source>
        <dbReference type="EMBL" id="QNT06324.1"/>
    </source>
</evidence>
<dbReference type="KEGG" id="mard:IBG28_01255"/>
<keyword evidence="2" id="KW-0472">Membrane</keyword>
<evidence type="ECO:0000313" key="4">
    <source>
        <dbReference type="Proteomes" id="UP000516370"/>
    </source>
</evidence>
<dbReference type="RefSeq" id="WP_111607488.1">
    <property type="nucleotide sequence ID" value="NZ_BMLJ01000008.1"/>
</dbReference>
<keyword evidence="2" id="KW-0812">Transmembrane</keyword>
<name>A0A7H1J758_9GAMM</name>
<dbReference type="OrthoDB" id="7366810at2"/>
<organism evidence="3 4">
    <name type="scientific">Marinomonas arctica</name>
    <dbReference type="NCBI Taxonomy" id="383750"/>
    <lineage>
        <taxon>Bacteria</taxon>
        <taxon>Pseudomonadati</taxon>
        <taxon>Pseudomonadota</taxon>
        <taxon>Gammaproteobacteria</taxon>
        <taxon>Oceanospirillales</taxon>
        <taxon>Oceanospirillaceae</taxon>
        <taxon>Marinomonas</taxon>
    </lineage>
</organism>
<dbReference type="EMBL" id="CP061081">
    <property type="protein sequence ID" value="QNT06324.1"/>
    <property type="molecule type" value="Genomic_DNA"/>
</dbReference>
<feature type="transmembrane region" description="Helical" evidence="2">
    <location>
        <begin position="156"/>
        <end position="175"/>
    </location>
</feature>
<reference evidence="3 4" key="1">
    <citation type="submission" date="2020-09" db="EMBL/GenBank/DDBJ databases">
        <title>Complete genome sequence of an Arctic sea ice bacterium Marinomonas arctica BSI20414.</title>
        <authorList>
            <person name="Liao L."/>
            <person name="Chen B."/>
        </authorList>
    </citation>
    <scope>NUCLEOTIDE SEQUENCE [LARGE SCALE GENOMIC DNA]</scope>
    <source>
        <strain evidence="3 4">BSI20414</strain>
    </source>
</reference>
<keyword evidence="2" id="KW-1133">Transmembrane helix</keyword>
<evidence type="ECO:0000256" key="1">
    <source>
        <dbReference type="SAM" id="MobiDB-lite"/>
    </source>
</evidence>
<dbReference type="Proteomes" id="UP000516370">
    <property type="component" value="Chromosome"/>
</dbReference>
<sequence length="186" mass="20411">MESNTDNKDTESLSNNLDNNIEEPDAEEAIEGVIERVAKSDPEAAAKISTYIVQKVHHGPMPSPEDIASYAQIQKDLPERMMAMAESAQKNKAQNTQTILDLKRQEIELHKQQLNTQHTLKTKELSNQKLSLYLASVVVILCITGSFYLALQDKTAVAIVIGGTTVVGIVGAFLTSKNKDNVDTSE</sequence>
<feature type="region of interest" description="Disordered" evidence="1">
    <location>
        <begin position="1"/>
        <end position="25"/>
    </location>
</feature>
<gene>
    <name evidence="3" type="ORF">IBG28_01255</name>
</gene>
<keyword evidence="4" id="KW-1185">Reference proteome</keyword>
<dbReference type="AlphaFoldDB" id="A0A7H1J758"/>
<accession>A0A7H1J758</accession>
<feature type="compositionally biased region" description="Basic and acidic residues" evidence="1">
    <location>
        <begin position="1"/>
        <end position="11"/>
    </location>
</feature>
<evidence type="ECO:0008006" key="5">
    <source>
        <dbReference type="Google" id="ProtNLM"/>
    </source>
</evidence>
<evidence type="ECO:0000256" key="2">
    <source>
        <dbReference type="SAM" id="Phobius"/>
    </source>
</evidence>
<proteinExistence type="predicted"/>
<feature type="transmembrane region" description="Helical" evidence="2">
    <location>
        <begin position="130"/>
        <end position="150"/>
    </location>
</feature>
<protein>
    <recommendedName>
        <fullName evidence="5">DUF2335 domain-containing protein</fullName>
    </recommendedName>
</protein>